<dbReference type="PANTHER" id="PTHR22674">
    <property type="entry name" value="NTPASE, KAP FAMILY P-LOOP DOMAIN-CONTAINING 1"/>
    <property type="match status" value="1"/>
</dbReference>
<keyword evidence="3" id="KW-1185">Reference proteome</keyword>
<accession>A0AAT9PD88</accession>
<dbReference type="PANTHER" id="PTHR22674:SF6">
    <property type="entry name" value="NTPASE KAP FAMILY P-LOOP DOMAIN-CONTAINING PROTEIN 1"/>
    <property type="match status" value="1"/>
</dbReference>
<evidence type="ECO:0000259" key="1">
    <source>
        <dbReference type="Pfam" id="PF07693"/>
    </source>
</evidence>
<feature type="domain" description="KAP NTPase" evidence="1">
    <location>
        <begin position="24"/>
        <end position="295"/>
    </location>
</feature>
<evidence type="ECO:0000313" key="2">
    <source>
        <dbReference type="EMBL" id="UNK05406.2"/>
    </source>
</evidence>
<dbReference type="KEGG" id="prae:MN210_00055"/>
<dbReference type="InterPro" id="IPR011646">
    <property type="entry name" value="KAP_P-loop"/>
</dbReference>
<dbReference type="Proteomes" id="UP000829560">
    <property type="component" value="Chromosome"/>
</dbReference>
<dbReference type="Pfam" id="PF07693">
    <property type="entry name" value="KAP_NTPase"/>
    <property type="match status" value="1"/>
</dbReference>
<sequence>MQNESYSSDAPVSKIDDDEFSRWSFSERVAQVIADRKDSSSIVIGLYGAWGDGKTSVLNFIEQSLVGTDDVICIKFNPWRFGTEDQLLMGFFNQIADALDKKLTTSGDTLKNIGSKIIQPLSKMANVEAVGDIVTSFISMPDIDIFKTRTEELLETSKKRVLILIDDVDRLDKTEIHSLFRLVKLTADFKYTSYILAFDKDIVASSLQDRYSNSQGNSGEAFLEKIIQVPLNLPHIDRSTLRRFCFQGVDEALKLANIELTQEQVQRFHINYLSAFDDHISTPRKAKLYSNTLMFSLPILKGEVNPIDVMLIEGIRLFYPKLYDFIKNNQDLFAGTFISSQYGNDDANKEHIRELIDETILNLNVTEKEGIIELLKDIFPRLQAVYSNTYHSGDSLKIWDKNQNICSKNYFFRYFGYSLLPNDISDTNLNLLIQDINNWQQPYSIETNPLSVVLTPENADSLIQKLYKKVASIDSIGANQMAIAITQVSEKLPAEDNFMWADAYTQSTWLIADLILNVSKVERVEVVKNLFNHANTIDYQTTIFKFLKHDQRDNAQPNYLNSEEMRDIGTHLARKILAEIQDKDITLDEENPTSYIFWLLNKYINQDVVNDYIEKIISSDDNAIYRILDAHTSTSKNLLDGTNSKGLFEKDTYEYLSKNINSSIIFGKLEQSCSDLLYDLKEYPKVNKREYDRKRTILQQFAWLYKQDWSHREFEFLSNSVNSKVLLFK</sequence>
<dbReference type="EMBL" id="CP093310">
    <property type="protein sequence ID" value="UNK05406.2"/>
    <property type="molecule type" value="Genomic_DNA"/>
</dbReference>
<gene>
    <name evidence="2" type="ORF">MN210_00055</name>
</gene>
<dbReference type="AlphaFoldDB" id="A0AAT9PD88"/>
<protein>
    <submittedName>
        <fullName evidence="2">P-loop NTPase fold protein</fullName>
    </submittedName>
</protein>
<organism evidence="2 3">
    <name type="scientific">Psychrobacter raelei</name>
    <dbReference type="NCBI Taxonomy" id="2565531"/>
    <lineage>
        <taxon>Bacteria</taxon>
        <taxon>Pseudomonadati</taxon>
        <taxon>Pseudomonadota</taxon>
        <taxon>Gammaproteobacteria</taxon>
        <taxon>Moraxellales</taxon>
        <taxon>Moraxellaceae</taxon>
        <taxon>Psychrobacter</taxon>
    </lineage>
</organism>
<dbReference type="InterPro" id="IPR027417">
    <property type="entry name" value="P-loop_NTPase"/>
</dbReference>
<dbReference type="InterPro" id="IPR052754">
    <property type="entry name" value="NTPase_KAP_P-loop"/>
</dbReference>
<dbReference type="RefSeq" id="WP_338412341.1">
    <property type="nucleotide sequence ID" value="NZ_CP093310.2"/>
</dbReference>
<name>A0AAT9PD88_9GAMM</name>
<proteinExistence type="predicted"/>
<reference evidence="2" key="1">
    <citation type="submission" date="2024-03" db="EMBL/GenBank/DDBJ databases">
        <title>Psychrobacter raelis sp. nov. isolated from a dog with peritonitis.</title>
        <authorList>
            <person name="Schiavone A."/>
            <person name="Manzulli V."/>
            <person name="Camarda A."/>
            <person name="Cafiero M.A."/>
            <person name="Vasco I."/>
            <person name="Marino L."/>
            <person name="Pennuzzi G."/>
            <person name="Serrecchia L."/>
            <person name="Galante D."/>
            <person name="Pugliese N."/>
        </authorList>
    </citation>
    <scope>NUCLEOTIDE SEQUENCE</scope>
    <source>
        <strain evidence="2">PraFG1</strain>
    </source>
</reference>
<dbReference type="Gene3D" id="3.40.50.300">
    <property type="entry name" value="P-loop containing nucleotide triphosphate hydrolases"/>
    <property type="match status" value="1"/>
</dbReference>
<evidence type="ECO:0000313" key="3">
    <source>
        <dbReference type="Proteomes" id="UP000829560"/>
    </source>
</evidence>
<dbReference type="SUPFAM" id="SSF52540">
    <property type="entry name" value="P-loop containing nucleoside triphosphate hydrolases"/>
    <property type="match status" value="1"/>
</dbReference>